<keyword evidence="10 17" id="KW-0520">NAD</keyword>
<dbReference type="SUPFAM" id="SSF64153">
    <property type="entry name" value="YjeF N-terminal domain-like"/>
    <property type="match status" value="1"/>
</dbReference>
<keyword evidence="24" id="KW-1185">Reference proteome</keyword>
<dbReference type="PROSITE" id="PS51385">
    <property type="entry name" value="YJEF_N"/>
    <property type="match status" value="1"/>
</dbReference>
<feature type="binding site" evidence="18">
    <location>
        <begin position="57"/>
        <end position="61"/>
    </location>
    <ligand>
        <name>(6S)-NADPHX</name>
        <dbReference type="ChEBI" id="CHEBI:64076"/>
    </ligand>
</feature>
<feature type="binding site" evidence="18">
    <location>
        <position position="58"/>
    </location>
    <ligand>
        <name>K(+)</name>
        <dbReference type="ChEBI" id="CHEBI:29103"/>
    </ligand>
</feature>
<dbReference type="Pfam" id="PF01256">
    <property type="entry name" value="Carb_kinase"/>
    <property type="match status" value="1"/>
</dbReference>
<comment type="similarity">
    <text evidence="4 19">In the C-terminal section; belongs to the NnrD/CARKD family.</text>
</comment>
<feature type="binding site" evidence="17">
    <location>
        <position position="440"/>
    </location>
    <ligand>
        <name>AMP</name>
        <dbReference type="ChEBI" id="CHEBI:456215"/>
    </ligand>
</feature>
<evidence type="ECO:0000256" key="19">
    <source>
        <dbReference type="PIRNR" id="PIRNR017184"/>
    </source>
</evidence>
<dbReference type="GO" id="GO:0110051">
    <property type="term" value="P:metabolite repair"/>
    <property type="evidence" value="ECO:0007669"/>
    <property type="project" value="TreeGrafter"/>
</dbReference>
<dbReference type="GO" id="GO:0046872">
    <property type="term" value="F:metal ion binding"/>
    <property type="evidence" value="ECO:0007669"/>
    <property type="project" value="UniProtKB-UniRule"/>
</dbReference>
<feature type="binding site" evidence="17">
    <location>
        <position position="260"/>
    </location>
    <ligand>
        <name>(6S)-NADPHX</name>
        <dbReference type="ChEBI" id="CHEBI:64076"/>
    </ligand>
</feature>
<dbReference type="HAMAP" id="MF_01966">
    <property type="entry name" value="NADHX_epimerase"/>
    <property type="match status" value="1"/>
</dbReference>
<keyword evidence="8 17" id="KW-0521">NADP</keyword>
<evidence type="ECO:0000256" key="3">
    <source>
        <dbReference type="ARBA" id="ARBA00006001"/>
    </source>
</evidence>
<feature type="binding site" evidence="17">
    <location>
        <position position="441"/>
    </location>
    <ligand>
        <name>(6S)-NADPHX</name>
        <dbReference type="ChEBI" id="CHEBI:64076"/>
    </ligand>
</feature>
<evidence type="ECO:0000256" key="4">
    <source>
        <dbReference type="ARBA" id="ARBA00009524"/>
    </source>
</evidence>
<dbReference type="GO" id="GO:0046496">
    <property type="term" value="P:nicotinamide nucleotide metabolic process"/>
    <property type="evidence" value="ECO:0007669"/>
    <property type="project" value="UniProtKB-UniRule"/>
</dbReference>
<evidence type="ECO:0000259" key="21">
    <source>
        <dbReference type="PROSITE" id="PS51383"/>
    </source>
</evidence>
<keyword evidence="9 18" id="KW-0630">Potassium</keyword>
<comment type="cofactor">
    <cofactor evidence="18 19">
        <name>K(+)</name>
        <dbReference type="ChEBI" id="CHEBI:29103"/>
    </cofactor>
    <text evidence="18 19">Binds 1 potassium ion per subunit.</text>
</comment>
<organism evidence="23 24">
    <name type="scientific">Pontibacter lucknowensis</name>
    <dbReference type="NCBI Taxonomy" id="1077936"/>
    <lineage>
        <taxon>Bacteria</taxon>
        <taxon>Pseudomonadati</taxon>
        <taxon>Bacteroidota</taxon>
        <taxon>Cytophagia</taxon>
        <taxon>Cytophagales</taxon>
        <taxon>Hymenobacteraceae</taxon>
        <taxon>Pontibacter</taxon>
    </lineage>
</organism>
<evidence type="ECO:0000256" key="1">
    <source>
        <dbReference type="ARBA" id="ARBA00000013"/>
    </source>
</evidence>
<evidence type="ECO:0000256" key="11">
    <source>
        <dbReference type="ARBA" id="ARBA00023235"/>
    </source>
</evidence>
<dbReference type="Pfam" id="PF03853">
    <property type="entry name" value="YjeF_N"/>
    <property type="match status" value="1"/>
</dbReference>
<dbReference type="NCBIfam" id="TIGR00197">
    <property type="entry name" value="yjeF_nterm"/>
    <property type="match status" value="1"/>
</dbReference>
<dbReference type="PROSITE" id="PS01050">
    <property type="entry name" value="YJEF_C_2"/>
    <property type="match status" value="1"/>
</dbReference>
<dbReference type="CDD" id="cd01171">
    <property type="entry name" value="YXKO-related"/>
    <property type="match status" value="1"/>
</dbReference>
<dbReference type="PANTHER" id="PTHR12592:SF0">
    <property type="entry name" value="ATP-DEPENDENT (S)-NAD(P)H-HYDRATE DEHYDRATASE"/>
    <property type="match status" value="1"/>
</dbReference>
<accession>A0A1N6V2P4</accession>
<dbReference type="InterPro" id="IPR000631">
    <property type="entry name" value="CARKD"/>
</dbReference>
<evidence type="ECO:0000256" key="16">
    <source>
        <dbReference type="ARBA" id="ARBA00049209"/>
    </source>
</evidence>
<dbReference type="InterPro" id="IPR004443">
    <property type="entry name" value="YjeF_N_dom"/>
</dbReference>
<comment type="catalytic activity">
    <reaction evidence="1 18 19">
        <text>(6R)-NADHX = (6S)-NADHX</text>
        <dbReference type="Rhea" id="RHEA:32215"/>
        <dbReference type="ChEBI" id="CHEBI:64074"/>
        <dbReference type="ChEBI" id="CHEBI:64075"/>
        <dbReference type="EC" id="5.1.99.6"/>
    </reaction>
</comment>
<dbReference type="STRING" id="1077936.SAMN05421545_1204"/>
<feature type="binding site" evidence="18">
    <location>
        <position position="124"/>
    </location>
    <ligand>
        <name>K(+)</name>
        <dbReference type="ChEBI" id="CHEBI:29103"/>
    </ligand>
</feature>
<comment type="function">
    <text evidence="17">Catalyzes the dehydration of the S-form of NAD(P)HX at the expense of ADP, which is converted to AMP. Together with NAD(P)HX epimerase, which catalyzes the epimerization of the S- and R-forms, the enzyme allows the repair of both epimers of NAD(P)HX, a damaged form of NAD(P)H that is a result of enzymatic or heat-dependent hydration.</text>
</comment>
<keyword evidence="13" id="KW-0511">Multifunctional enzyme</keyword>
<dbReference type="InterPro" id="IPR030677">
    <property type="entry name" value="Nnr"/>
</dbReference>
<evidence type="ECO:0000256" key="7">
    <source>
        <dbReference type="ARBA" id="ARBA00022840"/>
    </source>
</evidence>
<dbReference type="GO" id="GO:0052856">
    <property type="term" value="F:NAD(P)HX epimerase activity"/>
    <property type="evidence" value="ECO:0007669"/>
    <property type="project" value="UniProtKB-UniRule"/>
</dbReference>
<comment type="catalytic activity">
    <reaction evidence="15 17 19">
        <text>(6S)-NADHX + ADP = AMP + phosphate + NADH + H(+)</text>
        <dbReference type="Rhea" id="RHEA:32223"/>
        <dbReference type="ChEBI" id="CHEBI:15378"/>
        <dbReference type="ChEBI" id="CHEBI:43474"/>
        <dbReference type="ChEBI" id="CHEBI:57945"/>
        <dbReference type="ChEBI" id="CHEBI:64074"/>
        <dbReference type="ChEBI" id="CHEBI:456215"/>
        <dbReference type="ChEBI" id="CHEBI:456216"/>
        <dbReference type="EC" id="4.2.1.136"/>
    </reaction>
</comment>
<dbReference type="PANTHER" id="PTHR12592">
    <property type="entry name" value="ATP-DEPENDENT (S)-NAD(P)H-HYDRATE DEHYDRATASE FAMILY MEMBER"/>
    <property type="match status" value="1"/>
</dbReference>
<feature type="binding site" evidence="18">
    <location>
        <begin position="128"/>
        <end position="134"/>
    </location>
    <ligand>
        <name>(6S)-NADPHX</name>
        <dbReference type="ChEBI" id="CHEBI:64076"/>
    </ligand>
</feature>
<dbReference type="InterPro" id="IPR017953">
    <property type="entry name" value="Carbohydrate_kinase_pred_CS"/>
</dbReference>
<evidence type="ECO:0000313" key="24">
    <source>
        <dbReference type="Proteomes" id="UP000185924"/>
    </source>
</evidence>
<comment type="subunit">
    <text evidence="17">Homotetramer.</text>
</comment>
<evidence type="ECO:0000256" key="18">
    <source>
        <dbReference type="HAMAP-Rule" id="MF_01966"/>
    </source>
</evidence>
<dbReference type="InterPro" id="IPR029056">
    <property type="entry name" value="Ribokinase-like"/>
</dbReference>
<dbReference type="RefSeq" id="WP_076421415.1">
    <property type="nucleotide sequence ID" value="NZ_FTNM01000001.1"/>
</dbReference>
<comment type="similarity">
    <text evidence="18">Belongs to the NnrE/AIBP family.</text>
</comment>
<evidence type="ECO:0000259" key="22">
    <source>
        <dbReference type="PROSITE" id="PS51385"/>
    </source>
</evidence>
<dbReference type="EC" id="5.1.99.6" evidence="19"/>
<dbReference type="EC" id="4.2.1.136" evidence="19"/>
<feature type="domain" description="YjeF C-terminal" evidence="21">
    <location>
        <begin position="225"/>
        <end position="500"/>
    </location>
</feature>
<feature type="binding site" evidence="17">
    <location>
        <begin position="411"/>
        <end position="415"/>
    </location>
    <ligand>
        <name>AMP</name>
        <dbReference type="ChEBI" id="CHEBI:456215"/>
    </ligand>
</feature>
<dbReference type="Proteomes" id="UP000185924">
    <property type="component" value="Unassembled WGS sequence"/>
</dbReference>
<keyword evidence="11 18" id="KW-0413">Isomerase</keyword>
<feature type="binding site" evidence="18">
    <location>
        <position position="139"/>
    </location>
    <ligand>
        <name>(6S)-NADPHX</name>
        <dbReference type="ChEBI" id="CHEBI:64076"/>
    </ligand>
</feature>
<dbReference type="InterPro" id="IPR036652">
    <property type="entry name" value="YjeF_N_dom_sf"/>
</dbReference>
<dbReference type="HAMAP" id="MF_01965">
    <property type="entry name" value="NADHX_dehydratase"/>
    <property type="match status" value="1"/>
</dbReference>
<proteinExistence type="inferred from homology"/>
<dbReference type="PROSITE" id="PS51383">
    <property type="entry name" value="YJEF_C_3"/>
    <property type="match status" value="1"/>
</dbReference>
<dbReference type="AlphaFoldDB" id="A0A1N6V2P4"/>
<dbReference type="EMBL" id="FTNM01000001">
    <property type="protein sequence ID" value="SIQ72163.1"/>
    <property type="molecule type" value="Genomic_DNA"/>
</dbReference>
<name>A0A1N6V2P4_9BACT</name>
<comment type="catalytic activity">
    <reaction evidence="2 18 19">
        <text>(6R)-NADPHX = (6S)-NADPHX</text>
        <dbReference type="Rhea" id="RHEA:32227"/>
        <dbReference type="ChEBI" id="CHEBI:64076"/>
        <dbReference type="ChEBI" id="CHEBI:64077"/>
        <dbReference type="EC" id="5.1.99.6"/>
    </reaction>
</comment>
<evidence type="ECO:0000256" key="20">
    <source>
        <dbReference type="SAM" id="MobiDB-lite"/>
    </source>
</evidence>
<comment type="similarity">
    <text evidence="3 19">In the N-terminal section; belongs to the NnrE/AIBP family.</text>
</comment>
<dbReference type="Gene3D" id="3.40.50.10260">
    <property type="entry name" value="YjeF N-terminal domain"/>
    <property type="match status" value="1"/>
</dbReference>
<evidence type="ECO:0000256" key="9">
    <source>
        <dbReference type="ARBA" id="ARBA00022958"/>
    </source>
</evidence>
<comment type="function">
    <text evidence="14 19">Bifunctional enzyme that catalyzes the epimerization of the S- and R-forms of NAD(P)HX and the dehydration of the S-form of NAD(P)HX at the expense of ADP, which is converted to AMP. This allows the repair of both epimers of NAD(P)HX, a damaged form of NAD(P)H that is a result of enzymatic or heat-dependent hydration.</text>
</comment>
<evidence type="ECO:0000313" key="23">
    <source>
        <dbReference type="EMBL" id="SIQ72163.1"/>
    </source>
</evidence>
<keyword evidence="5 18" id="KW-0479">Metal-binding</keyword>
<dbReference type="Gene3D" id="3.40.1190.20">
    <property type="match status" value="1"/>
</dbReference>
<gene>
    <name evidence="17" type="primary">nnrD</name>
    <name evidence="18" type="synonym">nnrE</name>
    <name evidence="23" type="ORF">SAMN05421545_1204</name>
</gene>
<evidence type="ECO:0000256" key="8">
    <source>
        <dbReference type="ARBA" id="ARBA00022857"/>
    </source>
</evidence>
<reference evidence="24" key="1">
    <citation type="submission" date="2017-01" db="EMBL/GenBank/DDBJ databases">
        <authorList>
            <person name="Varghese N."/>
            <person name="Submissions S."/>
        </authorList>
    </citation>
    <scope>NUCLEOTIDE SEQUENCE [LARGE SCALE GENOMIC DNA]</scope>
    <source>
        <strain evidence="24">DM9</strain>
    </source>
</reference>
<dbReference type="GO" id="GO:0005524">
    <property type="term" value="F:ATP binding"/>
    <property type="evidence" value="ECO:0007669"/>
    <property type="project" value="UniProtKB-UniRule"/>
</dbReference>
<sequence length="503" mass="54934">MKILSAQQTREADAQTISEEGIASDELMERAARAFAGWLENKFTPERPVCIFCGPGNNGGDGLVVARLLHQRLYDVQLYLVNDGQETSRDFQINLERLPHEVPPHHITRKDDLPTIPDKACVIDALFGTGLSRPVTGLYADVIKWLNKHSNCTVAIDIPSGLYTDKQTPSEGAIVQADYTVSFELPKLAFFLPQHEQYVGEWHTVPIGLSPSYLAEASSNFHYIIQKEIQQLIKPRTRFSHKGTYGHALLLCGGYGKIGAAVLAARACLRSGVGLLTVQAPAIGYDVLQTAVPEAMLIPDNNRKHLSRLPESMEKFNAVGIGPGIGTERVTKTMLGQLLATTDLPLVIDADAINLIASSDKLKAQLPKEKVIFTPHPKEFERLVCKSNNEYERLEELREFCRVYQCYMVLKGSHSAIATPEGDIYFNTSGNAGMATGGTGDVLTGILTALVAQGYTLKEACLLGVYLHGLAGDLAKGTVGEIAMIASDVIQHLPQAYQHLSRS</sequence>
<dbReference type="OrthoDB" id="9806925at2"/>
<evidence type="ECO:0000256" key="15">
    <source>
        <dbReference type="ARBA" id="ARBA00048238"/>
    </source>
</evidence>
<feature type="domain" description="YjeF N-terminal" evidence="22">
    <location>
        <begin position="9"/>
        <end position="215"/>
    </location>
</feature>
<evidence type="ECO:0000256" key="12">
    <source>
        <dbReference type="ARBA" id="ARBA00023239"/>
    </source>
</evidence>
<dbReference type="GO" id="GO:0052855">
    <property type="term" value="F:ADP-dependent NAD(P)H-hydrate dehydratase activity"/>
    <property type="evidence" value="ECO:0007669"/>
    <property type="project" value="UniProtKB-UniRule"/>
</dbReference>
<keyword evidence="6 17" id="KW-0547">Nucleotide-binding</keyword>
<evidence type="ECO:0000256" key="5">
    <source>
        <dbReference type="ARBA" id="ARBA00022723"/>
    </source>
</evidence>
<feature type="region of interest" description="Disordered" evidence="20">
    <location>
        <begin position="1"/>
        <end position="20"/>
    </location>
</feature>
<evidence type="ECO:0000256" key="10">
    <source>
        <dbReference type="ARBA" id="ARBA00023027"/>
    </source>
</evidence>
<dbReference type="NCBIfam" id="TIGR00196">
    <property type="entry name" value="yjeF_cterm"/>
    <property type="match status" value="1"/>
</dbReference>
<keyword evidence="7 17" id="KW-0067">ATP-binding</keyword>
<feature type="binding site" evidence="17">
    <location>
        <position position="376"/>
    </location>
    <ligand>
        <name>(6S)-NADPHX</name>
        <dbReference type="ChEBI" id="CHEBI:64076"/>
    </ligand>
</feature>
<comment type="function">
    <text evidence="18">Catalyzes the epimerization of the S- and R-forms of NAD(P)HX, a damaged form of NAD(P)H that is a result of enzymatic or heat-dependent hydration. This is a prerequisite for the S-specific NAD(P)H-hydrate dehydratase to allow the repair of both epimers of NAD(P)HX.</text>
</comment>
<comment type="similarity">
    <text evidence="17">Belongs to the NnrD/CARKD family.</text>
</comment>
<evidence type="ECO:0000256" key="14">
    <source>
        <dbReference type="ARBA" id="ARBA00025153"/>
    </source>
</evidence>
<evidence type="ECO:0000256" key="6">
    <source>
        <dbReference type="ARBA" id="ARBA00022741"/>
    </source>
</evidence>
<comment type="cofactor">
    <cofactor evidence="17">
        <name>Mg(2+)</name>
        <dbReference type="ChEBI" id="CHEBI:18420"/>
    </cofactor>
</comment>
<feature type="binding site" evidence="17">
    <location>
        <position position="324"/>
    </location>
    <ligand>
        <name>(6S)-NADPHX</name>
        <dbReference type="ChEBI" id="CHEBI:64076"/>
    </ligand>
</feature>
<comment type="catalytic activity">
    <reaction evidence="16 17 19">
        <text>(6S)-NADPHX + ADP = AMP + phosphate + NADPH + H(+)</text>
        <dbReference type="Rhea" id="RHEA:32235"/>
        <dbReference type="ChEBI" id="CHEBI:15378"/>
        <dbReference type="ChEBI" id="CHEBI:43474"/>
        <dbReference type="ChEBI" id="CHEBI:57783"/>
        <dbReference type="ChEBI" id="CHEBI:64076"/>
        <dbReference type="ChEBI" id="CHEBI:456215"/>
        <dbReference type="ChEBI" id="CHEBI:456216"/>
        <dbReference type="EC" id="4.2.1.136"/>
    </reaction>
</comment>
<protein>
    <recommendedName>
        <fullName evidence="19">Bifunctional NAD(P)H-hydrate repair enzyme</fullName>
    </recommendedName>
    <alternativeName>
        <fullName evidence="19">Nicotinamide nucleotide repair protein</fullName>
    </alternativeName>
    <domain>
        <recommendedName>
            <fullName evidence="19">ADP-dependent (S)-NAD(P)H-hydrate dehydratase</fullName>
            <ecNumber evidence="19">4.2.1.136</ecNumber>
        </recommendedName>
        <alternativeName>
            <fullName evidence="19">ADP-dependent NAD(P)HX dehydratase</fullName>
        </alternativeName>
    </domain>
    <domain>
        <recommendedName>
            <fullName evidence="19">NAD(P)H-hydrate epimerase</fullName>
            <ecNumber evidence="19">5.1.99.6</ecNumber>
        </recommendedName>
    </domain>
</protein>
<dbReference type="PIRSF" id="PIRSF017184">
    <property type="entry name" value="Nnr"/>
    <property type="match status" value="1"/>
</dbReference>
<feature type="binding site" evidence="18">
    <location>
        <position position="157"/>
    </location>
    <ligand>
        <name>(6S)-NADPHX</name>
        <dbReference type="ChEBI" id="CHEBI:64076"/>
    </ligand>
</feature>
<feature type="binding site" evidence="18">
    <location>
        <position position="160"/>
    </location>
    <ligand>
        <name>K(+)</name>
        <dbReference type="ChEBI" id="CHEBI:29103"/>
    </ligand>
</feature>
<evidence type="ECO:0000256" key="13">
    <source>
        <dbReference type="ARBA" id="ARBA00023268"/>
    </source>
</evidence>
<evidence type="ECO:0000256" key="2">
    <source>
        <dbReference type="ARBA" id="ARBA00000909"/>
    </source>
</evidence>
<evidence type="ECO:0000256" key="17">
    <source>
        <dbReference type="HAMAP-Rule" id="MF_01965"/>
    </source>
</evidence>
<dbReference type="SUPFAM" id="SSF53613">
    <property type="entry name" value="Ribokinase-like"/>
    <property type="match status" value="1"/>
</dbReference>
<keyword evidence="12 17" id="KW-0456">Lyase</keyword>